<dbReference type="Pfam" id="PF12706">
    <property type="entry name" value="Lactamase_B_2"/>
    <property type="match status" value="1"/>
</dbReference>
<comment type="caution">
    <text evidence="3">The sequence shown here is derived from an EMBL/GenBank/DDBJ whole genome shotgun (WGS) entry which is preliminary data.</text>
</comment>
<dbReference type="PANTHER" id="PTHR36142:SF5">
    <property type="entry name" value="METALLO-BETA-LACTAMASE DOMAIN-CONTAINING PROTEIN"/>
    <property type="match status" value="1"/>
</dbReference>
<gene>
    <name evidence="3" type="ORF">PRZ48_011627</name>
</gene>
<dbReference type="InterPro" id="IPR001279">
    <property type="entry name" value="Metallo-B-lactamas"/>
</dbReference>
<feature type="region of interest" description="Disordered" evidence="1">
    <location>
        <begin position="189"/>
        <end position="286"/>
    </location>
</feature>
<organism evidence="3 4">
    <name type="scientific">Zasmidium cellare</name>
    <name type="common">Wine cellar mold</name>
    <name type="synonym">Racodium cellare</name>
    <dbReference type="NCBI Taxonomy" id="395010"/>
    <lineage>
        <taxon>Eukaryota</taxon>
        <taxon>Fungi</taxon>
        <taxon>Dikarya</taxon>
        <taxon>Ascomycota</taxon>
        <taxon>Pezizomycotina</taxon>
        <taxon>Dothideomycetes</taxon>
        <taxon>Dothideomycetidae</taxon>
        <taxon>Mycosphaerellales</taxon>
        <taxon>Mycosphaerellaceae</taxon>
        <taxon>Zasmidium</taxon>
    </lineage>
</organism>
<dbReference type="Gene3D" id="3.60.15.10">
    <property type="entry name" value="Ribonuclease Z/Hydroxyacylglutathione hydrolase-like"/>
    <property type="match status" value="1"/>
</dbReference>
<feature type="compositionally biased region" description="Polar residues" evidence="1">
    <location>
        <begin position="211"/>
        <end position="223"/>
    </location>
</feature>
<dbReference type="EMBL" id="JAXOVC010000009">
    <property type="protein sequence ID" value="KAK4497177.1"/>
    <property type="molecule type" value="Genomic_DNA"/>
</dbReference>
<feature type="domain" description="Metallo-beta-lactamase" evidence="2">
    <location>
        <begin position="37"/>
        <end position="129"/>
    </location>
</feature>
<evidence type="ECO:0000313" key="3">
    <source>
        <dbReference type="EMBL" id="KAK4497177.1"/>
    </source>
</evidence>
<reference evidence="3 4" key="1">
    <citation type="journal article" date="2023" name="G3 (Bethesda)">
        <title>A chromosome-level genome assembly of Zasmidium syzygii isolated from banana leaves.</title>
        <authorList>
            <person name="van Westerhoven A.C."/>
            <person name="Mehrabi R."/>
            <person name="Talebi R."/>
            <person name="Steentjes M.B.F."/>
            <person name="Corcolon B."/>
            <person name="Chong P.A."/>
            <person name="Kema G.H.J."/>
            <person name="Seidl M.F."/>
        </authorList>
    </citation>
    <scope>NUCLEOTIDE SEQUENCE [LARGE SCALE GENOMIC DNA]</scope>
    <source>
        <strain evidence="3 4">P124</strain>
    </source>
</reference>
<dbReference type="SUPFAM" id="SSF56281">
    <property type="entry name" value="Metallo-hydrolase/oxidoreductase"/>
    <property type="match status" value="1"/>
</dbReference>
<protein>
    <recommendedName>
        <fullName evidence="2">Metallo-beta-lactamase domain-containing protein</fullName>
    </recommendedName>
</protein>
<evidence type="ECO:0000259" key="2">
    <source>
        <dbReference type="Pfam" id="PF12706"/>
    </source>
</evidence>
<dbReference type="InterPro" id="IPR036866">
    <property type="entry name" value="RibonucZ/Hydroxyglut_hydro"/>
</dbReference>
<evidence type="ECO:0000256" key="1">
    <source>
        <dbReference type="SAM" id="MobiDB-lite"/>
    </source>
</evidence>
<dbReference type="Proteomes" id="UP001305779">
    <property type="component" value="Unassembled WGS sequence"/>
</dbReference>
<keyword evidence="4" id="KW-1185">Reference proteome</keyword>
<sequence>MSLTVRQLNADSTFLLTFTPPFAPPKHKHKFPGTFTILIDPWLNGASIVAHPKFATNKHSKPVAISSLRELEEDVDLIIISQDKSDHLHKESLCSLSRDSRVPIVATQKAAKEIQRWQHFKNDIVRVTEPYDVKKPSTVVRIPVEPYSSASAEGEVTISNVVQKRDITGLHNAIGITYCPPGTLLTSPDGSTVKLSDMPMMSPSRPGTAVDSANSPSTPTSPMKQRYIRSSLDNVDFIRPSTARSRSDDDDYDATKPRVPRGRTNSPQGRPSTSGSRPPMSRTVSKRQDNFEHVLSVVYTPHGVPPATLRPYIHNHLAPLRGALPVTALIHSLNKESNPWWMGGLISGGAPGGMKLLEEMDVKYWISAHDEIKDSSGLAIVWLSKEIYTTEDTTKMLRQREGLGSGRAVGTQVVALQCGEKRRFVG</sequence>
<accession>A0ABR0E6W7</accession>
<feature type="compositionally biased region" description="Polar residues" evidence="1">
    <location>
        <begin position="263"/>
        <end position="276"/>
    </location>
</feature>
<evidence type="ECO:0000313" key="4">
    <source>
        <dbReference type="Proteomes" id="UP001305779"/>
    </source>
</evidence>
<name>A0ABR0E6W7_ZASCE</name>
<proteinExistence type="predicted"/>
<dbReference type="PANTHER" id="PTHR36142">
    <property type="entry name" value="METALLO-HYDROLASE/OXIDOREDUCTASE SUPERFAMILY PROTEIN"/>
    <property type="match status" value="1"/>
</dbReference>